<dbReference type="PROSITE" id="PS50910">
    <property type="entry name" value="HEPN"/>
    <property type="match status" value="1"/>
</dbReference>
<dbReference type="OrthoDB" id="9808176at2"/>
<dbReference type="Pfam" id="PF05168">
    <property type="entry name" value="HEPN"/>
    <property type="match status" value="1"/>
</dbReference>
<evidence type="ECO:0000313" key="2">
    <source>
        <dbReference type="EMBL" id="SOD96032.1"/>
    </source>
</evidence>
<keyword evidence="3" id="KW-1185">Reference proteome</keyword>
<proteinExistence type="predicted"/>
<dbReference type="SUPFAM" id="SSF81593">
    <property type="entry name" value="Nucleotidyltransferase substrate binding subunit/domain"/>
    <property type="match status" value="1"/>
</dbReference>
<dbReference type="Proteomes" id="UP000219621">
    <property type="component" value="Unassembled WGS sequence"/>
</dbReference>
<name>A0A286GKJ9_9PROT</name>
<dbReference type="SMART" id="SM00748">
    <property type="entry name" value="HEPN"/>
    <property type="match status" value="1"/>
</dbReference>
<organism evidence="2 3">
    <name type="scientific">Caenispirillum bisanense</name>
    <dbReference type="NCBI Taxonomy" id="414052"/>
    <lineage>
        <taxon>Bacteria</taxon>
        <taxon>Pseudomonadati</taxon>
        <taxon>Pseudomonadota</taxon>
        <taxon>Alphaproteobacteria</taxon>
        <taxon>Rhodospirillales</taxon>
        <taxon>Novispirillaceae</taxon>
        <taxon>Caenispirillum</taxon>
    </lineage>
</organism>
<gene>
    <name evidence="2" type="ORF">SAMN05421508_105120</name>
</gene>
<reference evidence="2 3" key="1">
    <citation type="submission" date="2017-09" db="EMBL/GenBank/DDBJ databases">
        <authorList>
            <person name="Ehlers B."/>
            <person name="Leendertz F.H."/>
        </authorList>
    </citation>
    <scope>NUCLEOTIDE SEQUENCE [LARGE SCALE GENOMIC DNA]</scope>
    <source>
        <strain evidence="2 3">USBA 140</strain>
    </source>
</reference>
<feature type="domain" description="HEPN" evidence="1">
    <location>
        <begin position="12"/>
        <end position="123"/>
    </location>
</feature>
<protein>
    <submittedName>
        <fullName evidence="2">HEPN domain-containing protein</fullName>
    </submittedName>
</protein>
<evidence type="ECO:0000313" key="3">
    <source>
        <dbReference type="Proteomes" id="UP000219621"/>
    </source>
</evidence>
<accession>A0A286GKJ9</accession>
<dbReference type="RefSeq" id="WP_097279499.1">
    <property type="nucleotide sequence ID" value="NZ_OCNJ01000005.1"/>
</dbReference>
<dbReference type="Gene3D" id="1.20.120.330">
    <property type="entry name" value="Nucleotidyltransferases domain 2"/>
    <property type="match status" value="1"/>
</dbReference>
<evidence type="ECO:0000259" key="1">
    <source>
        <dbReference type="PROSITE" id="PS50910"/>
    </source>
</evidence>
<dbReference type="EMBL" id="OCNJ01000005">
    <property type="protein sequence ID" value="SOD96032.1"/>
    <property type="molecule type" value="Genomic_DNA"/>
</dbReference>
<dbReference type="AlphaFoldDB" id="A0A286GKJ9"/>
<dbReference type="InterPro" id="IPR007842">
    <property type="entry name" value="HEPN_dom"/>
</dbReference>
<sequence>MAADAARRWLVVARADARLAEKALAEPDPLPAGAAYHVQQAAEKAVKAALVALGRTPPRTHDIEALGELLPADHPLRAECLALGHLSYLNLAYRYPAADELPEPEADEVAAWLEEVVALLARLEALLGP</sequence>